<evidence type="ECO:0000313" key="2">
    <source>
        <dbReference type="Proteomes" id="UP000001194"/>
    </source>
</evidence>
<dbReference type="GeneID" id="6086398"/>
<dbReference type="InParanoid" id="B0E3H5"/>
<name>B0E3H5_LACBS</name>
<dbReference type="AlphaFoldDB" id="B0E3H5"/>
<protein>
    <submittedName>
        <fullName evidence="1">Predicted protein</fullName>
    </submittedName>
</protein>
<dbReference type="STRING" id="486041.B0E3H5"/>
<dbReference type="EMBL" id="DS547233">
    <property type="protein sequence ID" value="EDQ98609.1"/>
    <property type="molecule type" value="Genomic_DNA"/>
</dbReference>
<proteinExistence type="predicted"/>
<dbReference type="Proteomes" id="UP000001194">
    <property type="component" value="Unassembled WGS sequence"/>
</dbReference>
<dbReference type="HOGENOM" id="CLU_2996871_0_0_1"/>
<dbReference type="OrthoDB" id="2279155at2759"/>
<dbReference type="RefSeq" id="XP_001890744.1">
    <property type="nucleotide sequence ID" value="XM_001890709.1"/>
</dbReference>
<keyword evidence="2" id="KW-1185">Reference proteome</keyword>
<evidence type="ECO:0000313" key="1">
    <source>
        <dbReference type="EMBL" id="EDQ98609.1"/>
    </source>
</evidence>
<reference evidence="1 2" key="1">
    <citation type="journal article" date="2008" name="Nature">
        <title>The genome of Laccaria bicolor provides insights into mycorrhizal symbiosis.</title>
        <authorList>
            <person name="Martin F."/>
            <person name="Aerts A."/>
            <person name="Ahren D."/>
            <person name="Brun A."/>
            <person name="Danchin E.G.J."/>
            <person name="Duchaussoy F."/>
            <person name="Gibon J."/>
            <person name="Kohler A."/>
            <person name="Lindquist E."/>
            <person name="Pereda V."/>
            <person name="Salamov A."/>
            <person name="Shapiro H.J."/>
            <person name="Wuyts J."/>
            <person name="Blaudez D."/>
            <person name="Buee M."/>
            <person name="Brokstein P."/>
            <person name="Canbaeck B."/>
            <person name="Cohen D."/>
            <person name="Courty P.E."/>
            <person name="Coutinho P.M."/>
            <person name="Delaruelle C."/>
            <person name="Detter J.C."/>
            <person name="Deveau A."/>
            <person name="DiFazio S."/>
            <person name="Duplessis S."/>
            <person name="Fraissinet-Tachet L."/>
            <person name="Lucic E."/>
            <person name="Frey-Klett P."/>
            <person name="Fourrey C."/>
            <person name="Feussner I."/>
            <person name="Gay G."/>
            <person name="Grimwood J."/>
            <person name="Hoegger P.J."/>
            <person name="Jain P."/>
            <person name="Kilaru S."/>
            <person name="Labbe J."/>
            <person name="Lin Y.C."/>
            <person name="Legue V."/>
            <person name="Le Tacon F."/>
            <person name="Marmeisse R."/>
            <person name="Melayah D."/>
            <person name="Montanini B."/>
            <person name="Muratet M."/>
            <person name="Nehls U."/>
            <person name="Niculita-Hirzel H."/>
            <person name="Oudot-Le Secq M.P."/>
            <person name="Peter M."/>
            <person name="Quesneville H."/>
            <person name="Rajashekar B."/>
            <person name="Reich M."/>
            <person name="Rouhier N."/>
            <person name="Schmutz J."/>
            <person name="Yin T."/>
            <person name="Chalot M."/>
            <person name="Henrissat B."/>
            <person name="Kuees U."/>
            <person name="Lucas S."/>
            <person name="Van de Peer Y."/>
            <person name="Podila G.K."/>
            <person name="Polle A."/>
            <person name="Pukkila P.J."/>
            <person name="Richardson P.M."/>
            <person name="Rouze P."/>
            <person name="Sanders I.R."/>
            <person name="Stajich J.E."/>
            <person name="Tunlid A."/>
            <person name="Tuskan G."/>
            <person name="Grigoriev I.V."/>
        </authorList>
    </citation>
    <scope>NUCLEOTIDE SEQUENCE [LARGE SCALE GENOMIC DNA]</scope>
    <source>
        <strain evidence="2">S238N-H82 / ATCC MYA-4686</strain>
    </source>
</reference>
<dbReference type="KEGG" id="lbc:LACBIDRAFT_298813"/>
<gene>
    <name evidence="1" type="ORF">LACBIDRAFT_298813</name>
</gene>
<accession>B0E3H5</accession>
<organism evidence="2">
    <name type="scientific">Laccaria bicolor (strain S238N-H82 / ATCC MYA-4686)</name>
    <name type="common">Bicoloured deceiver</name>
    <name type="synonym">Laccaria laccata var. bicolor</name>
    <dbReference type="NCBI Taxonomy" id="486041"/>
    <lineage>
        <taxon>Eukaryota</taxon>
        <taxon>Fungi</taxon>
        <taxon>Dikarya</taxon>
        <taxon>Basidiomycota</taxon>
        <taxon>Agaricomycotina</taxon>
        <taxon>Agaricomycetes</taxon>
        <taxon>Agaricomycetidae</taxon>
        <taxon>Agaricales</taxon>
        <taxon>Agaricineae</taxon>
        <taxon>Hydnangiaceae</taxon>
        <taxon>Laccaria</taxon>
    </lineage>
</organism>
<sequence>MGLTANTSMVEIKIDKVFISLSMNSHTEDLRSTAKSVLAARPDAGVVAIIVPGPGLIK</sequence>